<protein>
    <submittedName>
        <fullName evidence="2">Uncharacterized protein</fullName>
    </submittedName>
</protein>
<accession>A0A131YF80</accession>
<proteinExistence type="predicted"/>
<evidence type="ECO:0000256" key="1">
    <source>
        <dbReference type="SAM" id="SignalP"/>
    </source>
</evidence>
<reference evidence="2" key="1">
    <citation type="journal article" date="2016" name="Ticks Tick Borne Dis.">
        <title>De novo assembly and annotation of the salivary gland transcriptome of Rhipicephalus appendiculatus male and female ticks during blood feeding.</title>
        <authorList>
            <person name="de Castro M.H."/>
            <person name="de Klerk D."/>
            <person name="Pienaar R."/>
            <person name="Latif A.A."/>
            <person name="Rees D.J."/>
            <person name="Mans B.J."/>
        </authorList>
    </citation>
    <scope>NUCLEOTIDE SEQUENCE</scope>
    <source>
        <tissue evidence="2">Salivary glands</tissue>
    </source>
</reference>
<organism evidence="2">
    <name type="scientific">Rhipicephalus appendiculatus</name>
    <name type="common">Brown ear tick</name>
    <dbReference type="NCBI Taxonomy" id="34631"/>
    <lineage>
        <taxon>Eukaryota</taxon>
        <taxon>Metazoa</taxon>
        <taxon>Ecdysozoa</taxon>
        <taxon>Arthropoda</taxon>
        <taxon>Chelicerata</taxon>
        <taxon>Arachnida</taxon>
        <taxon>Acari</taxon>
        <taxon>Parasitiformes</taxon>
        <taxon>Ixodida</taxon>
        <taxon>Ixodoidea</taxon>
        <taxon>Ixodidae</taxon>
        <taxon>Rhipicephalinae</taxon>
        <taxon>Rhipicephalus</taxon>
        <taxon>Rhipicephalus</taxon>
    </lineage>
</organism>
<dbReference type="AlphaFoldDB" id="A0A131YF80"/>
<keyword evidence="1" id="KW-0732">Signal</keyword>
<sequence length="109" mass="12314">MALGNIVLGIFLIAFAATATAIKRPRTPKIFGALCNTTRQCNIGQKLACLTIRRGKLIECIPHYESCEDHWEYYCQRPYTPICKNMPTECKCCCGSKSGWLSRALRMCF</sequence>
<evidence type="ECO:0000313" key="2">
    <source>
        <dbReference type="EMBL" id="JAP77120.1"/>
    </source>
</evidence>
<feature type="chain" id="PRO_5007284895" evidence="1">
    <location>
        <begin position="22"/>
        <end position="109"/>
    </location>
</feature>
<name>A0A131YF80_RHIAP</name>
<feature type="signal peptide" evidence="1">
    <location>
        <begin position="1"/>
        <end position="21"/>
    </location>
</feature>
<dbReference type="EMBL" id="GEDV01011437">
    <property type="protein sequence ID" value="JAP77120.1"/>
    <property type="molecule type" value="Transcribed_RNA"/>
</dbReference>